<dbReference type="InterPro" id="IPR036388">
    <property type="entry name" value="WH-like_DNA-bd_sf"/>
</dbReference>
<dbReference type="GO" id="GO:0000156">
    <property type="term" value="F:phosphorelay response regulator activity"/>
    <property type="evidence" value="ECO:0007669"/>
    <property type="project" value="TreeGrafter"/>
</dbReference>
<dbReference type="GO" id="GO:0005829">
    <property type="term" value="C:cytosol"/>
    <property type="evidence" value="ECO:0007669"/>
    <property type="project" value="TreeGrafter"/>
</dbReference>
<dbReference type="Pfam" id="PF00072">
    <property type="entry name" value="Response_reg"/>
    <property type="match status" value="1"/>
</dbReference>
<evidence type="ECO:0000256" key="3">
    <source>
        <dbReference type="ARBA" id="ARBA00022553"/>
    </source>
</evidence>
<evidence type="ECO:0000256" key="7">
    <source>
        <dbReference type="ARBA" id="ARBA00023163"/>
    </source>
</evidence>
<evidence type="ECO:0000256" key="4">
    <source>
        <dbReference type="ARBA" id="ARBA00023012"/>
    </source>
</evidence>
<keyword evidence="3 8" id="KW-0597">Phosphoprotein</keyword>
<evidence type="ECO:0000256" key="2">
    <source>
        <dbReference type="ARBA" id="ARBA00022490"/>
    </source>
</evidence>
<dbReference type="PROSITE" id="PS50110">
    <property type="entry name" value="RESPONSE_REGULATORY"/>
    <property type="match status" value="1"/>
</dbReference>
<feature type="modified residue" description="4-aspartylphosphate" evidence="8">
    <location>
        <position position="57"/>
    </location>
</feature>
<dbReference type="Gene3D" id="6.10.250.690">
    <property type="match status" value="1"/>
</dbReference>
<reference evidence="12" key="1">
    <citation type="submission" date="2023-02" db="EMBL/GenBank/DDBJ databases">
        <title>Description of Herbaspirillum huttiense subsp. nephrolepsisexaltata and Herbaspirillum huttiense subsp. lycopersicon.</title>
        <authorList>
            <person name="Poudel M."/>
            <person name="Sharma A."/>
            <person name="Goss E."/>
            <person name="Tapia J.H."/>
            <person name="Harmon C.M."/>
            <person name="Jones J.B."/>
        </authorList>
    </citation>
    <scope>NUCLEOTIDE SEQUENCE</scope>
    <source>
        <strain evidence="12">NC40101</strain>
    </source>
</reference>
<keyword evidence="4" id="KW-0902">Two-component regulatory system</keyword>
<dbReference type="SMART" id="SM00448">
    <property type="entry name" value="REC"/>
    <property type="match status" value="1"/>
</dbReference>
<dbReference type="AlphaFoldDB" id="A0AAE4G4X7"/>
<comment type="caution">
    <text evidence="12">The sequence shown here is derived from an EMBL/GenBank/DDBJ whole genome shotgun (WGS) entry which is preliminary data.</text>
</comment>
<accession>A0AAE4G4X7</accession>
<dbReference type="InterPro" id="IPR039420">
    <property type="entry name" value="WalR-like"/>
</dbReference>
<evidence type="ECO:0000256" key="8">
    <source>
        <dbReference type="PROSITE-ProRule" id="PRU00169"/>
    </source>
</evidence>
<evidence type="ECO:0000256" key="5">
    <source>
        <dbReference type="ARBA" id="ARBA00023015"/>
    </source>
</evidence>
<dbReference type="PROSITE" id="PS51755">
    <property type="entry name" value="OMPR_PHOB"/>
    <property type="match status" value="1"/>
</dbReference>
<dbReference type="EMBL" id="JAVRAA010000001">
    <property type="protein sequence ID" value="MDT0335892.1"/>
    <property type="molecule type" value="Genomic_DNA"/>
</dbReference>
<name>A0AAE4G4X7_9BURK</name>
<dbReference type="Gene3D" id="3.40.50.2300">
    <property type="match status" value="1"/>
</dbReference>
<dbReference type="GO" id="GO:0032993">
    <property type="term" value="C:protein-DNA complex"/>
    <property type="evidence" value="ECO:0007669"/>
    <property type="project" value="TreeGrafter"/>
</dbReference>
<dbReference type="Pfam" id="PF00486">
    <property type="entry name" value="Trans_reg_C"/>
    <property type="match status" value="1"/>
</dbReference>
<organism evidence="12">
    <name type="scientific">Herbaspirillum huttiense subsp. nephrolepidis</name>
    <dbReference type="NCBI Taxonomy" id="3075126"/>
    <lineage>
        <taxon>Bacteria</taxon>
        <taxon>Pseudomonadati</taxon>
        <taxon>Pseudomonadota</taxon>
        <taxon>Betaproteobacteria</taxon>
        <taxon>Burkholderiales</taxon>
        <taxon>Oxalobacteraceae</taxon>
        <taxon>Herbaspirillum</taxon>
    </lineage>
</organism>
<evidence type="ECO:0000259" key="10">
    <source>
        <dbReference type="PROSITE" id="PS50110"/>
    </source>
</evidence>
<evidence type="ECO:0000256" key="9">
    <source>
        <dbReference type="PROSITE-ProRule" id="PRU01091"/>
    </source>
</evidence>
<dbReference type="CDD" id="cd00383">
    <property type="entry name" value="trans_reg_C"/>
    <property type="match status" value="1"/>
</dbReference>
<dbReference type="RefSeq" id="WP_310837215.1">
    <property type="nucleotide sequence ID" value="NZ_JAVLSM010000005.1"/>
</dbReference>
<dbReference type="GO" id="GO:0006355">
    <property type="term" value="P:regulation of DNA-templated transcription"/>
    <property type="evidence" value="ECO:0007669"/>
    <property type="project" value="InterPro"/>
</dbReference>
<feature type="domain" description="OmpR/PhoB-type" evidence="11">
    <location>
        <begin position="140"/>
        <end position="239"/>
    </location>
</feature>
<dbReference type="FunFam" id="1.10.10.10:FF:000099">
    <property type="entry name" value="Two-component system response regulator TorR"/>
    <property type="match status" value="1"/>
</dbReference>
<dbReference type="GO" id="GO:0000976">
    <property type="term" value="F:transcription cis-regulatory region binding"/>
    <property type="evidence" value="ECO:0007669"/>
    <property type="project" value="TreeGrafter"/>
</dbReference>
<keyword evidence="6 9" id="KW-0238">DNA-binding</keyword>
<dbReference type="SUPFAM" id="SSF52172">
    <property type="entry name" value="CheY-like"/>
    <property type="match status" value="1"/>
</dbReference>
<comment type="subcellular location">
    <subcellularLocation>
        <location evidence="1">Cytoplasm</location>
    </subcellularLocation>
</comment>
<dbReference type="CDD" id="cd17574">
    <property type="entry name" value="REC_OmpR"/>
    <property type="match status" value="1"/>
</dbReference>
<feature type="domain" description="Response regulatory" evidence="10">
    <location>
        <begin position="8"/>
        <end position="121"/>
    </location>
</feature>
<dbReference type="SMART" id="SM00862">
    <property type="entry name" value="Trans_reg_C"/>
    <property type="match status" value="1"/>
</dbReference>
<dbReference type="PANTHER" id="PTHR48111:SF4">
    <property type="entry name" value="DNA-BINDING DUAL TRANSCRIPTIONAL REGULATOR OMPR"/>
    <property type="match status" value="1"/>
</dbReference>
<protein>
    <submittedName>
        <fullName evidence="12">Response regulator</fullName>
    </submittedName>
</protein>
<dbReference type="InterPro" id="IPR011006">
    <property type="entry name" value="CheY-like_superfamily"/>
</dbReference>
<dbReference type="SUPFAM" id="SSF46894">
    <property type="entry name" value="C-terminal effector domain of the bipartite response regulators"/>
    <property type="match status" value="1"/>
</dbReference>
<keyword evidence="2" id="KW-0963">Cytoplasm</keyword>
<feature type="DNA-binding region" description="OmpR/PhoB-type" evidence="9">
    <location>
        <begin position="140"/>
        <end position="239"/>
    </location>
</feature>
<evidence type="ECO:0000256" key="1">
    <source>
        <dbReference type="ARBA" id="ARBA00004496"/>
    </source>
</evidence>
<evidence type="ECO:0000259" key="11">
    <source>
        <dbReference type="PROSITE" id="PS51755"/>
    </source>
</evidence>
<proteinExistence type="predicted"/>
<evidence type="ECO:0000313" key="12">
    <source>
        <dbReference type="EMBL" id="MDT0335892.1"/>
    </source>
</evidence>
<dbReference type="InterPro" id="IPR001789">
    <property type="entry name" value="Sig_transdc_resp-reg_receiver"/>
</dbReference>
<keyword evidence="7" id="KW-0804">Transcription</keyword>
<keyword evidence="5" id="KW-0805">Transcription regulation</keyword>
<evidence type="ECO:0000256" key="6">
    <source>
        <dbReference type="ARBA" id="ARBA00023125"/>
    </source>
</evidence>
<sequence>MSITPPPRILVVDDDQALRQLLVDYLSGHGLIVDSAATGAQAQAAVQATQYDMVLLDLGLPDVDGAELARGWRAAGGLSIICVTGRNEEADMVMGLELGADDYITKPFSPREVLARMRAVLRRAAAQAAPAAPVTRGRHPRAYRFAGWELNLNTRRLTAPDQRQVSLTNAEFSLLVAFLGAPGRIVSREHLLESTRAFDEVYDRAIDVQILRLRRKLEADPKHPTLLRTERGAGYLLDTEIEVIWS</sequence>
<dbReference type="InterPro" id="IPR001867">
    <property type="entry name" value="OmpR/PhoB-type_DNA-bd"/>
</dbReference>
<dbReference type="Gene3D" id="1.10.10.10">
    <property type="entry name" value="Winged helix-like DNA-binding domain superfamily/Winged helix DNA-binding domain"/>
    <property type="match status" value="1"/>
</dbReference>
<dbReference type="InterPro" id="IPR016032">
    <property type="entry name" value="Sig_transdc_resp-reg_C-effctor"/>
</dbReference>
<gene>
    <name evidence="12" type="ORF">RJN63_03550</name>
</gene>
<dbReference type="PANTHER" id="PTHR48111">
    <property type="entry name" value="REGULATOR OF RPOS"/>
    <property type="match status" value="1"/>
</dbReference>